<evidence type="ECO:0000256" key="7">
    <source>
        <dbReference type="RuleBase" id="RU361153"/>
    </source>
</evidence>
<dbReference type="GO" id="GO:0008422">
    <property type="term" value="F:beta-glucosidase activity"/>
    <property type="evidence" value="ECO:0007669"/>
    <property type="project" value="TreeGrafter"/>
</dbReference>
<evidence type="ECO:0000256" key="8">
    <source>
        <dbReference type="SAM" id="MobiDB-lite"/>
    </source>
</evidence>
<dbReference type="PROSITE" id="PS51257">
    <property type="entry name" value="PROKAR_LIPOPROTEIN"/>
    <property type="match status" value="1"/>
</dbReference>
<protein>
    <submittedName>
        <fullName evidence="11">Beta-1,4-D-glucanase</fullName>
        <ecNumber evidence="11">3.2.1.4</ecNumber>
    </submittedName>
</protein>
<dbReference type="GO" id="GO:0009986">
    <property type="term" value="C:cell surface"/>
    <property type="evidence" value="ECO:0007669"/>
    <property type="project" value="TreeGrafter"/>
</dbReference>
<keyword evidence="3" id="KW-0136">Cellulose degradation</keyword>
<feature type="domain" description="Glycoside hydrolase family 5" evidence="10">
    <location>
        <begin position="98"/>
        <end position="383"/>
    </location>
</feature>
<dbReference type="InterPro" id="IPR017853">
    <property type="entry name" value="GH"/>
</dbReference>
<feature type="compositionally biased region" description="Low complexity" evidence="8">
    <location>
        <begin position="40"/>
        <end position="51"/>
    </location>
</feature>
<dbReference type="PANTHER" id="PTHR31297">
    <property type="entry name" value="GLUCAN ENDO-1,6-BETA-GLUCOSIDASE B"/>
    <property type="match status" value="1"/>
</dbReference>
<keyword evidence="2 7" id="KW-0378">Hydrolase</keyword>
<name>Q59733_RUMAL</name>
<sequence>MDKIKLVTLITVLAMASSGLVSCGPGNGKDSSQAEKKDTSSAAESTADSDAQPAGDTTLLSNEELARSGEVRDISAMELVAEMKTGWNLGNSLDATGAAGNASEVNWGNPKTTKEMIDAVYNKGFDVIRIPVTWGGHVGDGPDYKIDENWLARVQEVVNYAYDDGAYVIINSHHEEELRIPDNEHIDAVDEKTAAIWKQVAERFKDYGDHLIFEGLNEPRVKGSPEEWNGGTEEGRRCVERLNQTFLDTVRATGGNNEKRLLLMTTYASSCGLKLIQDTAIPEDDHIGFSIHAYTPYAFTYNANADWELFEWDNTPATAELITLMSNLKENYLDKDIPVIITEYGAVCKNNNDEDRAKWVSAYIEYAEMLGGIPCVWWDNGYYSSGNELFGIFDRNTCTWFTDTVTDRLSPNAK</sequence>
<dbReference type="EMBL" id="L10243">
    <property type="protein sequence ID" value="AAA26467.1"/>
    <property type="molecule type" value="Genomic_DNA"/>
</dbReference>
<evidence type="ECO:0000313" key="11">
    <source>
        <dbReference type="EMBL" id="AAA26467.1"/>
    </source>
</evidence>
<keyword evidence="4" id="KW-0119">Carbohydrate metabolism</keyword>
<organism evidence="11">
    <name type="scientific">Ruminococcus albus</name>
    <dbReference type="NCBI Taxonomy" id="1264"/>
    <lineage>
        <taxon>Bacteria</taxon>
        <taxon>Bacillati</taxon>
        <taxon>Bacillota</taxon>
        <taxon>Clostridia</taxon>
        <taxon>Eubacteriales</taxon>
        <taxon>Oscillospiraceae</taxon>
        <taxon>Ruminococcus</taxon>
    </lineage>
</organism>
<keyword evidence="9" id="KW-0732">Signal</keyword>
<dbReference type="InterPro" id="IPR018087">
    <property type="entry name" value="Glyco_hydro_5_CS"/>
</dbReference>
<gene>
    <name evidence="11" type="primary">CelA</name>
</gene>
<feature type="region of interest" description="Disordered" evidence="8">
    <location>
        <begin position="21"/>
        <end position="59"/>
    </location>
</feature>
<dbReference type="AlphaFoldDB" id="Q59733"/>
<evidence type="ECO:0000256" key="2">
    <source>
        <dbReference type="ARBA" id="ARBA00022801"/>
    </source>
</evidence>
<dbReference type="PROSITE" id="PS00659">
    <property type="entry name" value="GLYCOSYL_HYDROL_F5"/>
    <property type="match status" value="1"/>
</dbReference>
<reference evidence="11" key="1">
    <citation type="submission" date="1993-02" db="EMBL/GenBank/DDBJ databases">
        <title>Sequence and transcriptional analysis of an endoglucanase gene from Ruminococcus albus AR67.</title>
        <authorList>
            <person name="Vercoe P.E."/>
            <person name="Gregg K."/>
        </authorList>
    </citation>
    <scope>NUCLEOTIDE SEQUENCE</scope>
    <source>
        <strain evidence="11">AR67</strain>
    </source>
</reference>
<evidence type="ECO:0000256" key="6">
    <source>
        <dbReference type="ARBA" id="ARBA00023326"/>
    </source>
</evidence>
<dbReference type="InterPro" id="IPR050386">
    <property type="entry name" value="Glycosyl_hydrolase_5"/>
</dbReference>
<keyword evidence="5 7" id="KW-0326">Glycosidase</keyword>
<keyword evidence="6" id="KW-0624">Polysaccharide degradation</keyword>
<comment type="similarity">
    <text evidence="1 7">Belongs to the glycosyl hydrolase 5 (cellulase A) family.</text>
</comment>
<evidence type="ECO:0000259" key="10">
    <source>
        <dbReference type="Pfam" id="PF00150"/>
    </source>
</evidence>
<dbReference type="Pfam" id="PF00150">
    <property type="entry name" value="Cellulase"/>
    <property type="match status" value="1"/>
</dbReference>
<proteinExistence type="inferred from homology"/>
<evidence type="ECO:0000256" key="5">
    <source>
        <dbReference type="ARBA" id="ARBA00023295"/>
    </source>
</evidence>
<dbReference type="InterPro" id="IPR001547">
    <property type="entry name" value="Glyco_hydro_5"/>
</dbReference>
<feature type="chain" id="PRO_5039617261" evidence="9">
    <location>
        <begin position="24"/>
        <end position="414"/>
    </location>
</feature>
<evidence type="ECO:0000256" key="9">
    <source>
        <dbReference type="SAM" id="SignalP"/>
    </source>
</evidence>
<dbReference type="GO" id="GO:0005576">
    <property type="term" value="C:extracellular region"/>
    <property type="evidence" value="ECO:0007669"/>
    <property type="project" value="TreeGrafter"/>
</dbReference>
<dbReference type="EC" id="3.2.1.4" evidence="11"/>
<dbReference type="Gene3D" id="3.20.20.80">
    <property type="entry name" value="Glycosidases"/>
    <property type="match status" value="1"/>
</dbReference>
<dbReference type="SUPFAM" id="SSF51445">
    <property type="entry name" value="(Trans)glycosidases"/>
    <property type="match status" value="1"/>
</dbReference>
<dbReference type="CAZy" id="GH5">
    <property type="family name" value="Glycoside Hydrolase Family 5"/>
</dbReference>
<evidence type="ECO:0000256" key="3">
    <source>
        <dbReference type="ARBA" id="ARBA00023001"/>
    </source>
</evidence>
<evidence type="ECO:0000256" key="4">
    <source>
        <dbReference type="ARBA" id="ARBA00023277"/>
    </source>
</evidence>
<feature type="signal peptide" evidence="9">
    <location>
        <begin position="1"/>
        <end position="23"/>
    </location>
</feature>
<dbReference type="PANTHER" id="PTHR31297:SF41">
    <property type="entry name" value="ENDOGLUCANASE, PUTATIVE (AFU_ORTHOLOGUE AFUA_5G01830)-RELATED"/>
    <property type="match status" value="1"/>
</dbReference>
<dbReference type="SMR" id="Q59733"/>
<dbReference type="GO" id="GO:0030245">
    <property type="term" value="P:cellulose catabolic process"/>
    <property type="evidence" value="ECO:0007669"/>
    <property type="project" value="UniProtKB-KW"/>
</dbReference>
<accession>Q59733</accession>
<dbReference type="GO" id="GO:0008810">
    <property type="term" value="F:cellulase activity"/>
    <property type="evidence" value="ECO:0007669"/>
    <property type="project" value="UniProtKB-EC"/>
</dbReference>
<evidence type="ECO:0000256" key="1">
    <source>
        <dbReference type="ARBA" id="ARBA00005641"/>
    </source>
</evidence>